<evidence type="ECO:0008006" key="4">
    <source>
        <dbReference type="Google" id="ProtNLM"/>
    </source>
</evidence>
<dbReference type="AlphaFoldDB" id="A0A7Y6ISH9"/>
<dbReference type="InterPro" id="IPR018247">
    <property type="entry name" value="EF_Hand_1_Ca_BS"/>
</dbReference>
<evidence type="ECO:0000256" key="1">
    <source>
        <dbReference type="SAM" id="SignalP"/>
    </source>
</evidence>
<dbReference type="RefSeq" id="WP_175602807.1">
    <property type="nucleotide sequence ID" value="NZ_JABWGO010000006.1"/>
</dbReference>
<dbReference type="PROSITE" id="PS00018">
    <property type="entry name" value="EF_HAND_1"/>
    <property type="match status" value="1"/>
</dbReference>
<dbReference type="InterPro" id="IPR015943">
    <property type="entry name" value="WD40/YVTN_repeat-like_dom_sf"/>
</dbReference>
<gene>
    <name evidence="2" type="ORF">HT134_24515</name>
</gene>
<feature type="signal peptide" evidence="1">
    <location>
        <begin position="1"/>
        <end position="25"/>
    </location>
</feature>
<proteinExistence type="predicted"/>
<evidence type="ECO:0000313" key="2">
    <source>
        <dbReference type="EMBL" id="NUW43273.1"/>
    </source>
</evidence>
<feature type="chain" id="PRO_5030896065" description="WD40-like Beta Propeller Repeat" evidence="1">
    <location>
        <begin position="26"/>
        <end position="333"/>
    </location>
</feature>
<evidence type="ECO:0000313" key="3">
    <source>
        <dbReference type="Proteomes" id="UP000546126"/>
    </source>
</evidence>
<protein>
    <recommendedName>
        <fullName evidence="4">WD40-like Beta Propeller Repeat</fullName>
    </recommendedName>
</protein>
<organism evidence="2 3">
    <name type="scientific">Nonomuraea rhodomycinica</name>
    <dbReference type="NCBI Taxonomy" id="1712872"/>
    <lineage>
        <taxon>Bacteria</taxon>
        <taxon>Bacillati</taxon>
        <taxon>Actinomycetota</taxon>
        <taxon>Actinomycetes</taxon>
        <taxon>Streptosporangiales</taxon>
        <taxon>Streptosporangiaceae</taxon>
        <taxon>Nonomuraea</taxon>
    </lineage>
</organism>
<name>A0A7Y6ISH9_9ACTN</name>
<dbReference type="Proteomes" id="UP000546126">
    <property type="component" value="Unassembled WGS sequence"/>
</dbReference>
<keyword evidence="1" id="KW-0732">Signal</keyword>
<comment type="caution">
    <text evidence="2">The sequence shown here is derived from an EMBL/GenBank/DDBJ whole genome shotgun (WGS) entry which is preliminary data.</text>
</comment>
<dbReference type="EMBL" id="JABWGO010000006">
    <property type="protein sequence ID" value="NUW43273.1"/>
    <property type="molecule type" value="Genomic_DNA"/>
</dbReference>
<accession>A0A7Y6ISH9</accession>
<sequence>MKIFSGALVVLSALVAVAVPGAARAAVPAAEPVAPIQYAAVSDCAEDPHDAAQCGPWWYRTTDGRRHRLDGVAGTTQPVAVSGDGRRLAYIRAKDARLVIRDLDGRTRASRAKAWPSKSELDVTRVRMSYDGSLVAVDCCWAGYTEHPARVYDAATGALLGKVPGVSVHEDALSFSGDGDQILVSTDKDKSGTLSVHDLKGRRTAAVVPPPLIGDNAATAALNADGRTVAVYVTGRKPRIALYDLQAGLVTATYPVPASGQKIERDPAEDRIVEADTEVRLDWTGDSALRMVRKVGFKPVRVQVYGIEIPSGSARPQRAYAIARTAGEAVSGR</sequence>
<dbReference type="SUPFAM" id="SSF82171">
    <property type="entry name" value="DPP6 N-terminal domain-like"/>
    <property type="match status" value="1"/>
</dbReference>
<keyword evidence="3" id="KW-1185">Reference proteome</keyword>
<reference evidence="2 3" key="1">
    <citation type="submission" date="2020-06" db="EMBL/GenBank/DDBJ databases">
        <authorList>
            <person name="Chanama M."/>
        </authorList>
    </citation>
    <scope>NUCLEOTIDE SEQUENCE [LARGE SCALE GENOMIC DNA]</scope>
    <source>
        <strain evidence="2 3">TBRC6557</strain>
    </source>
</reference>
<dbReference type="Gene3D" id="2.130.10.10">
    <property type="entry name" value="YVTN repeat-like/Quinoprotein amine dehydrogenase"/>
    <property type="match status" value="1"/>
</dbReference>